<dbReference type="AlphaFoldDB" id="A0AA45BVT8"/>
<feature type="region of interest" description="Disordered" evidence="1">
    <location>
        <begin position="1"/>
        <end position="37"/>
    </location>
</feature>
<proteinExistence type="predicted"/>
<evidence type="ECO:0000256" key="1">
    <source>
        <dbReference type="SAM" id="MobiDB-lite"/>
    </source>
</evidence>
<reference evidence="2 3" key="1">
    <citation type="submission" date="2018-03" db="EMBL/GenBank/DDBJ databases">
        <title>Sequencing of reference strains of Xanthomonas.</title>
        <authorList>
            <person name="Studholme D.J."/>
            <person name="Vicente J."/>
            <person name="Sarris P."/>
        </authorList>
    </citation>
    <scope>NUCLEOTIDE SEQUENCE [LARGE SCALE GENOMIC DNA]</scope>
    <source>
        <strain evidence="2 3">WHRI 5232</strain>
    </source>
</reference>
<comment type="caution">
    <text evidence="2">The sequence shown here is derived from an EMBL/GenBank/DDBJ whole genome shotgun (WGS) entry which is preliminary data.</text>
</comment>
<protein>
    <submittedName>
        <fullName evidence="2">Uncharacterized protein</fullName>
    </submittedName>
</protein>
<organism evidence="2 3">
    <name type="scientific">Xanthomonas campestris pv. malvacearum</name>
    <dbReference type="NCBI Taxonomy" id="86040"/>
    <lineage>
        <taxon>Bacteria</taxon>
        <taxon>Pseudomonadati</taxon>
        <taxon>Pseudomonadota</taxon>
        <taxon>Gammaproteobacteria</taxon>
        <taxon>Lysobacterales</taxon>
        <taxon>Lysobacteraceae</taxon>
        <taxon>Xanthomonas</taxon>
    </lineage>
</organism>
<evidence type="ECO:0000313" key="2">
    <source>
        <dbReference type="EMBL" id="PUE92464.1"/>
    </source>
</evidence>
<evidence type="ECO:0000313" key="3">
    <source>
        <dbReference type="Proteomes" id="UP000251513"/>
    </source>
</evidence>
<dbReference type="EMBL" id="PYJH01000030">
    <property type="protein sequence ID" value="PUE92464.1"/>
    <property type="molecule type" value="Genomic_DNA"/>
</dbReference>
<sequence>MRWRRTSDDSGFGIRDSGIGNRESGIGNRESVRPDASCGPALGASALSCRGSRALTPRFSSAKKRTTCGALFHASTFLSP</sequence>
<accession>A0AA45BVT8</accession>
<dbReference type="Proteomes" id="UP000251513">
    <property type="component" value="Unassembled WGS sequence"/>
</dbReference>
<name>A0AA45BVT8_XANCM</name>
<gene>
    <name evidence="2" type="ORF">C7T86_14230</name>
</gene>